<feature type="domain" description="HTH LytTR-type" evidence="5">
    <location>
        <begin position="43"/>
        <end position="146"/>
    </location>
</feature>
<dbReference type="RefSeq" id="WP_037617805.1">
    <property type="nucleotide sequence ID" value="NZ_JPEN01000098.1"/>
</dbReference>
<name>A0A0A0DHT8_9STRE</name>
<dbReference type="GO" id="GO:0000156">
    <property type="term" value="F:phosphorelay response regulator activity"/>
    <property type="evidence" value="ECO:0007669"/>
    <property type="project" value="InterPro"/>
</dbReference>
<dbReference type="InterPro" id="IPR007492">
    <property type="entry name" value="LytTR_DNA-bd_dom"/>
</dbReference>
<dbReference type="EMBL" id="JPEN01000098">
    <property type="protein sequence ID" value="KGM36537.1"/>
    <property type="molecule type" value="Genomic_DNA"/>
</dbReference>
<dbReference type="SMART" id="SM00850">
    <property type="entry name" value="LytTR"/>
    <property type="match status" value="1"/>
</dbReference>
<dbReference type="PANTHER" id="PTHR37299:SF2">
    <property type="entry name" value="HTH LYTTR-TYPE DOMAIN-CONTAINING PROTEIN"/>
    <property type="match status" value="1"/>
</dbReference>
<gene>
    <name evidence="6" type="ORF">SSIN_1684</name>
</gene>
<proteinExistence type="predicted"/>
<sequence>MKVKLRIDSQVTEDSVSIEARLMTESIQELVRFAQNLGKQDKIHAKKEDEIYLLDTKEIHRIYTENRQVQIRTAKDGYRAQQALYQLLQVLPDYFLQISQSEIINISYISHLKLTPNGLVQIFLKNGDMTYSSRRYLKAIKEKLEL</sequence>
<dbReference type="eggNOG" id="COG3279">
    <property type="taxonomic scope" value="Bacteria"/>
</dbReference>
<evidence type="ECO:0000256" key="2">
    <source>
        <dbReference type="ARBA" id="ARBA00023015"/>
    </source>
</evidence>
<keyword evidence="2" id="KW-0805">Transcription regulation</keyword>
<dbReference type="PROSITE" id="PS50930">
    <property type="entry name" value="HTH_LYTTR"/>
    <property type="match status" value="1"/>
</dbReference>
<keyword evidence="7" id="KW-1185">Reference proteome</keyword>
<dbReference type="Pfam" id="PF04397">
    <property type="entry name" value="LytTR"/>
    <property type="match status" value="1"/>
</dbReference>
<dbReference type="STRING" id="176090.SSIN_1684"/>
<evidence type="ECO:0000256" key="3">
    <source>
        <dbReference type="ARBA" id="ARBA00023125"/>
    </source>
</evidence>
<dbReference type="PANTHER" id="PTHR37299">
    <property type="entry name" value="TRANSCRIPTIONAL REGULATOR-RELATED"/>
    <property type="match status" value="1"/>
</dbReference>
<dbReference type="InterPro" id="IPR046947">
    <property type="entry name" value="LytR-like"/>
</dbReference>
<dbReference type="PATRIC" id="fig|176090.4.peg.1631"/>
<evidence type="ECO:0000256" key="1">
    <source>
        <dbReference type="ARBA" id="ARBA00022490"/>
    </source>
</evidence>
<keyword evidence="4" id="KW-0804">Transcription</keyword>
<dbReference type="AlphaFoldDB" id="A0A0A0DHT8"/>
<reference evidence="6 7" key="1">
    <citation type="submission" date="2014-06" db="EMBL/GenBank/DDBJ databases">
        <authorList>
            <person name="Teng J.L."/>
            <person name="Huang Y."/>
            <person name="Tse H."/>
            <person name="Lau S.K."/>
            <person name="Woo P.C."/>
        </authorList>
    </citation>
    <scope>NUCLEOTIDE SEQUENCE [LARGE SCALE GENOMIC DNA]</scope>
    <source>
        <strain evidence="6 7">HKU4</strain>
    </source>
</reference>
<comment type="caution">
    <text evidence="6">The sequence shown here is derived from an EMBL/GenBank/DDBJ whole genome shotgun (WGS) entry which is preliminary data.</text>
</comment>
<evidence type="ECO:0000256" key="4">
    <source>
        <dbReference type="ARBA" id="ARBA00023163"/>
    </source>
</evidence>
<dbReference type="Proteomes" id="UP000030019">
    <property type="component" value="Unassembled WGS sequence"/>
</dbReference>
<dbReference type="GO" id="GO:0003677">
    <property type="term" value="F:DNA binding"/>
    <property type="evidence" value="ECO:0007669"/>
    <property type="project" value="UniProtKB-KW"/>
</dbReference>
<organism evidence="6 7">
    <name type="scientific">Streptococcus sinensis</name>
    <dbReference type="NCBI Taxonomy" id="176090"/>
    <lineage>
        <taxon>Bacteria</taxon>
        <taxon>Bacillati</taxon>
        <taxon>Bacillota</taxon>
        <taxon>Bacilli</taxon>
        <taxon>Lactobacillales</taxon>
        <taxon>Streptococcaceae</taxon>
        <taxon>Streptococcus</taxon>
    </lineage>
</organism>
<protein>
    <recommendedName>
        <fullName evidence="5">HTH LytTR-type domain-containing protein</fullName>
    </recommendedName>
</protein>
<evidence type="ECO:0000313" key="6">
    <source>
        <dbReference type="EMBL" id="KGM36537.1"/>
    </source>
</evidence>
<evidence type="ECO:0000313" key="7">
    <source>
        <dbReference type="Proteomes" id="UP000030019"/>
    </source>
</evidence>
<evidence type="ECO:0000259" key="5">
    <source>
        <dbReference type="PROSITE" id="PS50930"/>
    </source>
</evidence>
<keyword evidence="3" id="KW-0238">DNA-binding</keyword>
<dbReference type="Gene3D" id="2.40.50.1020">
    <property type="entry name" value="LytTr DNA-binding domain"/>
    <property type="match status" value="1"/>
</dbReference>
<accession>A0A0A0DHT8</accession>
<keyword evidence="1" id="KW-0963">Cytoplasm</keyword>